<accession>A0A164HNL0</accession>
<organism evidence="2 3">
    <name type="scientific">Daphnia magna</name>
    <dbReference type="NCBI Taxonomy" id="35525"/>
    <lineage>
        <taxon>Eukaryota</taxon>
        <taxon>Metazoa</taxon>
        <taxon>Ecdysozoa</taxon>
        <taxon>Arthropoda</taxon>
        <taxon>Crustacea</taxon>
        <taxon>Branchiopoda</taxon>
        <taxon>Diplostraca</taxon>
        <taxon>Cladocera</taxon>
        <taxon>Anomopoda</taxon>
        <taxon>Daphniidae</taxon>
        <taxon>Daphnia</taxon>
    </lineage>
</organism>
<gene>
    <name evidence="2" type="ORF">APZ42_003273</name>
</gene>
<evidence type="ECO:0000313" key="2">
    <source>
        <dbReference type="EMBL" id="KZS00418.1"/>
    </source>
</evidence>
<evidence type="ECO:0000313" key="3">
    <source>
        <dbReference type="Proteomes" id="UP000076858"/>
    </source>
</evidence>
<protein>
    <submittedName>
        <fullName evidence="2">Uncharacterized protein</fullName>
    </submittedName>
</protein>
<evidence type="ECO:0000256" key="1">
    <source>
        <dbReference type="SAM" id="MobiDB-lite"/>
    </source>
</evidence>
<dbReference type="EMBL" id="LRGB01010090">
    <property type="protein sequence ID" value="KZS00418.1"/>
    <property type="molecule type" value="Genomic_DNA"/>
</dbReference>
<dbReference type="AlphaFoldDB" id="A0A164HNL0"/>
<reference evidence="2 3" key="1">
    <citation type="submission" date="2016-03" db="EMBL/GenBank/DDBJ databases">
        <title>EvidentialGene: Evidence-directed Construction of Genes on Genomes.</title>
        <authorList>
            <person name="Gilbert D.G."/>
            <person name="Choi J.-H."/>
            <person name="Mockaitis K."/>
            <person name="Colbourne J."/>
            <person name="Pfrender M."/>
        </authorList>
    </citation>
    <scope>NUCLEOTIDE SEQUENCE [LARGE SCALE GENOMIC DNA]</scope>
    <source>
        <strain evidence="2 3">Xinb3</strain>
        <tissue evidence="2">Complete organism</tissue>
    </source>
</reference>
<feature type="compositionally biased region" description="Basic and acidic residues" evidence="1">
    <location>
        <begin position="10"/>
        <end position="28"/>
    </location>
</feature>
<keyword evidence="3" id="KW-1185">Reference proteome</keyword>
<feature type="region of interest" description="Disordered" evidence="1">
    <location>
        <begin position="1"/>
        <end position="40"/>
    </location>
</feature>
<comment type="caution">
    <text evidence="2">The sequence shown here is derived from an EMBL/GenBank/DDBJ whole genome shotgun (WGS) entry which is preliminary data.</text>
</comment>
<dbReference type="Proteomes" id="UP000076858">
    <property type="component" value="Unassembled WGS sequence"/>
</dbReference>
<feature type="compositionally biased region" description="Basic residues" evidence="1">
    <location>
        <begin position="29"/>
        <end position="40"/>
    </location>
</feature>
<proteinExistence type="predicted"/>
<name>A0A164HNL0_9CRUS</name>
<sequence>MILRSRKIFRKPEEDKPVPDKLVSDSRAFRKPRQLRPTLR</sequence>